<keyword evidence="2" id="KW-1185">Reference proteome</keyword>
<reference evidence="1" key="1">
    <citation type="journal article" date="2021" name="New Phytol.">
        <title>Evolutionary innovations through gain and loss of genes in the ectomycorrhizal Boletales.</title>
        <authorList>
            <person name="Wu G."/>
            <person name="Miyauchi S."/>
            <person name="Morin E."/>
            <person name="Kuo A."/>
            <person name="Drula E."/>
            <person name="Varga T."/>
            <person name="Kohler A."/>
            <person name="Feng B."/>
            <person name="Cao Y."/>
            <person name="Lipzen A."/>
            <person name="Daum C."/>
            <person name="Hundley H."/>
            <person name="Pangilinan J."/>
            <person name="Johnson J."/>
            <person name="Barry K."/>
            <person name="LaButti K."/>
            <person name="Ng V."/>
            <person name="Ahrendt S."/>
            <person name="Min B."/>
            <person name="Choi I.G."/>
            <person name="Park H."/>
            <person name="Plett J.M."/>
            <person name="Magnuson J."/>
            <person name="Spatafora J.W."/>
            <person name="Nagy L.G."/>
            <person name="Henrissat B."/>
            <person name="Grigoriev I.V."/>
            <person name="Yang Z.L."/>
            <person name="Xu J."/>
            <person name="Martin F.M."/>
        </authorList>
    </citation>
    <scope>NUCLEOTIDE SEQUENCE</scope>
    <source>
        <strain evidence="1">KUC20120723A-06</strain>
    </source>
</reference>
<organism evidence="1 2">
    <name type="scientific">Leucogyrophana mollusca</name>
    <dbReference type="NCBI Taxonomy" id="85980"/>
    <lineage>
        <taxon>Eukaryota</taxon>
        <taxon>Fungi</taxon>
        <taxon>Dikarya</taxon>
        <taxon>Basidiomycota</taxon>
        <taxon>Agaricomycotina</taxon>
        <taxon>Agaricomycetes</taxon>
        <taxon>Agaricomycetidae</taxon>
        <taxon>Boletales</taxon>
        <taxon>Boletales incertae sedis</taxon>
        <taxon>Leucogyrophana</taxon>
    </lineage>
</organism>
<gene>
    <name evidence="1" type="ORF">BV22DRAFT_1128833</name>
</gene>
<dbReference type="EMBL" id="MU266397">
    <property type="protein sequence ID" value="KAH7925690.1"/>
    <property type="molecule type" value="Genomic_DNA"/>
</dbReference>
<dbReference type="Proteomes" id="UP000790709">
    <property type="component" value="Unassembled WGS sequence"/>
</dbReference>
<name>A0ACB8BIP6_9AGAM</name>
<proteinExistence type="predicted"/>
<comment type="caution">
    <text evidence="1">The sequence shown here is derived from an EMBL/GenBank/DDBJ whole genome shotgun (WGS) entry which is preliminary data.</text>
</comment>
<sequence>MQNPPVPRPSRRRLLKQALELASETAERERLGQASCAIQGYGRTVVLLNELIVQLRGTEGQESTLGRLRALSRMYARRVMMLRKMHAAGTAASKQRGVASSDFESSSILQMEGTAIDGSPHQPTIADIIQVKDIFRRIPKPLPVELIDLIIDDASYWPHSSITLDQTRTVPDPRHRKAKDEMYMRTLPLAVPGVEGHISLMGREVEDGAAVKAFVLGMDEGGESYGGRWLPPRGEHPCKKIVFQLWSKGQGHAHDPTNEGSYRGSYTWFDAGVETPLSAITLDHSVSWPVYLITAASGSAHLAWSPFEFAGRDEHPSLPLPTHLQRNVHGKREVHHHTVVWHYLDHVERGSPEAVEAEVKGQGWKSLDGGFVRGLKVGDCITLWMRARFPARVMKASKAKIDVYWAV</sequence>
<accession>A0ACB8BIP6</accession>
<protein>
    <submittedName>
        <fullName evidence="1">Uncharacterized protein</fullName>
    </submittedName>
</protein>
<evidence type="ECO:0000313" key="1">
    <source>
        <dbReference type="EMBL" id="KAH7925690.1"/>
    </source>
</evidence>
<evidence type="ECO:0000313" key="2">
    <source>
        <dbReference type="Proteomes" id="UP000790709"/>
    </source>
</evidence>